<dbReference type="RefSeq" id="WP_274141568.1">
    <property type="nucleotide sequence ID" value="NZ_JAJUBB010000004.1"/>
</dbReference>
<reference evidence="1" key="1">
    <citation type="submission" date="2021-12" db="EMBL/GenBank/DDBJ databases">
        <title>Enterovibrio ZSDZ35 sp. nov. and Enterovibrio ZSDZ42 sp. nov., isolated from coastal seawater in Qingdao.</title>
        <authorList>
            <person name="Zhang P."/>
        </authorList>
    </citation>
    <scope>NUCLEOTIDE SEQUENCE</scope>
    <source>
        <strain evidence="1">ZSDZ35</strain>
    </source>
</reference>
<dbReference type="EMBL" id="JAJUBB010000004">
    <property type="protein sequence ID" value="MDD1781207.1"/>
    <property type="molecule type" value="Genomic_DNA"/>
</dbReference>
<proteinExistence type="predicted"/>
<evidence type="ECO:0000313" key="1">
    <source>
        <dbReference type="EMBL" id="MDD1781207.1"/>
    </source>
</evidence>
<organism evidence="1 2">
    <name type="scientific">Enterovibrio qingdaonensis</name>
    <dbReference type="NCBI Taxonomy" id="2899818"/>
    <lineage>
        <taxon>Bacteria</taxon>
        <taxon>Pseudomonadati</taxon>
        <taxon>Pseudomonadota</taxon>
        <taxon>Gammaproteobacteria</taxon>
        <taxon>Vibrionales</taxon>
        <taxon>Vibrionaceae</taxon>
        <taxon>Enterovibrio</taxon>
    </lineage>
</organism>
<sequence length="131" mass="14882">MAGNTENIDNGVLAHKNHHPESKRFQERLTVGHSGLHARIHQTSYVYPAEFDEEDFGLRVCIRDVSRSGLGLTTSYELELDSTCLIQITGMAPLKGSLIYQRASQDGEFRYGLCLDEWLSEEIHQNLSLFR</sequence>
<name>A0ABT5QJN3_9GAMM</name>
<protein>
    <submittedName>
        <fullName evidence="1">PilZ domain-containing protein</fullName>
    </submittedName>
</protein>
<gene>
    <name evidence="1" type="ORF">LRP49_08310</name>
</gene>
<evidence type="ECO:0000313" key="2">
    <source>
        <dbReference type="Proteomes" id="UP001149821"/>
    </source>
</evidence>
<dbReference type="Proteomes" id="UP001149821">
    <property type="component" value="Unassembled WGS sequence"/>
</dbReference>
<comment type="caution">
    <text evidence="1">The sequence shown here is derived from an EMBL/GenBank/DDBJ whole genome shotgun (WGS) entry which is preliminary data.</text>
</comment>
<accession>A0ABT5QJN3</accession>
<keyword evidence="2" id="KW-1185">Reference proteome</keyword>